<keyword evidence="17" id="KW-1185">Reference proteome</keyword>
<feature type="region of interest" description="Disordered" evidence="14">
    <location>
        <begin position="844"/>
        <end position="953"/>
    </location>
</feature>
<dbReference type="GO" id="GO:0046872">
    <property type="term" value="F:metal ion binding"/>
    <property type="evidence" value="ECO:0007669"/>
    <property type="project" value="UniProtKB-KW"/>
</dbReference>
<gene>
    <name evidence="16" type="ORF">BDZ90DRAFT_234794</name>
</gene>
<evidence type="ECO:0000256" key="10">
    <source>
        <dbReference type="ARBA" id="ARBA00022801"/>
    </source>
</evidence>
<keyword evidence="10" id="KW-0378">Hydrolase</keyword>
<feature type="compositionally biased region" description="Acidic residues" evidence="14">
    <location>
        <begin position="690"/>
        <end position="708"/>
    </location>
</feature>
<feature type="compositionally biased region" description="Basic and acidic residues" evidence="14">
    <location>
        <begin position="926"/>
        <end position="939"/>
    </location>
</feature>
<feature type="region of interest" description="Disordered" evidence="14">
    <location>
        <begin position="123"/>
        <end position="152"/>
    </location>
</feature>
<name>A0A316UKF6_9BASI</name>
<dbReference type="OrthoDB" id="10254258at2759"/>
<comment type="catalytic activity">
    <reaction evidence="1">
        <text>a 2'-deoxyribonucleoside 5'-phosphate + H2O = a 2'-deoxyribonucleoside + phosphate</text>
        <dbReference type="Rhea" id="RHEA:36167"/>
        <dbReference type="ChEBI" id="CHEBI:15377"/>
        <dbReference type="ChEBI" id="CHEBI:18274"/>
        <dbReference type="ChEBI" id="CHEBI:43474"/>
        <dbReference type="ChEBI" id="CHEBI:65317"/>
        <dbReference type="EC" id="3.1.3.89"/>
    </reaction>
</comment>
<feature type="compositionally biased region" description="Low complexity" evidence="14">
    <location>
        <begin position="488"/>
        <end position="499"/>
    </location>
</feature>
<comment type="cofactor">
    <cofactor evidence="4">
        <name>Mg(2+)</name>
        <dbReference type="ChEBI" id="CHEBI:18420"/>
    </cofactor>
</comment>
<evidence type="ECO:0000313" key="16">
    <source>
        <dbReference type="EMBL" id="PWN24851.1"/>
    </source>
</evidence>
<dbReference type="STRING" id="1569628.A0A316UKF6"/>
<evidence type="ECO:0000256" key="4">
    <source>
        <dbReference type="ARBA" id="ARBA00001946"/>
    </source>
</evidence>
<sequence length="1284" mass="137137">MTRVERTRSRVAACRCLNVRVRYLSPTSTSGGSKSSSSSPSPSAQGQEARTTRVQLDDSSSPSSTSVSVSLPLLVGRELVSLGGPFTVPALRCLHCGTTVYAVEKAASLGPSRAVGFQANANANGAKQQQQQQREASPSPAQRSASRDGLIKPHDGHVFLLPGLVYDDEIQEVEGKENFSSIYGVSITSGSPRSLDQAQPSTQSQSQSQRPALTTQRSATSHYGLQGLPAHLVTTPPTSPSPSSSSANIQLPSVASSNPLASALDATGLAKLRAWRVTAEQEVMDLVRQKRRELDGMLARAQREAEAVLEQARTVPPPSTTMMLRGAEGSSNELRDEHDHDLEHEHGNVTTSSAAAAANAPSILPASAFTRRPPSSPNANLSASLSALSASFAMRGKGSDSTMSQAEDWAQRRRLKERYPEGDHSVMTSAATSAATSVENSDSETVRRARTSVAEEEEEEAGEDRGRGRQRVARVRTPSGDEQVPARSSANASANANANTGTPRSPPGTKTRPTMAPSSLSHSAGSKSLPSHPSLDLGAQSGEGDAATPRPGGRVGKAPPSPSANVQLRPRNPPPSGAEPLKPATRQRLGESASASASSSTPDVPGAKRKVAFAETPDHAPTVSLTPPEDQMNGVDGEGEDGAGREPVNEGEAAVFDIDEELSVDGHVDAGEGEERREALQGGQEKLVSQEEDLGGTLDDADADDDDSSAVGTKGEEKRDPLGGVPASVGAHHAGSLSALVAASEGLDAHARRASLVDNFDPASLRRDGRIAPAKKGSPPANATRGTEPSRADGGGEDSPRRTAIGYRRSHAQGNADAELRLSGLLAPHAPSHRSLWRRTAKKYSIAEEDEEEGEDGKKGEQEDEGDDRQWSAWQERARQLEEAKVKRDKEEKERVLAQSLPMQERRTVGSTARGIPTGAVLSSVGRERETSGFDREPKTSLPYQERQMVPSLRRATRRALLATGTGDRKASLPTIKDTDVEGDDVPRIATRGFAVTAPGSGSVLTPPATSALSSPSLSTGGRRSPRPPYVPPPPPTSTTTVLQPNPLHRPSPLTLFRGPADARFASCEPGEEEESDYPSVLRFMHRLEQLKRNKRTGWLHHRVPAPESIADHMYRMALLAMLCPNVGLDIGKAVMLALVHDLAEAEVGDLTPLDGVSKEEKLRREGEALQFLVHDLLGSSPAALRIEALWEEYEARESLESVLVKDLDRFELILQAVEYESRYGVEDLQPFFGASADIGHPRVRRWAVELARERADMWGKRGEEWGYVQPEPVEGAKREGGEV</sequence>
<evidence type="ECO:0000256" key="3">
    <source>
        <dbReference type="ARBA" id="ARBA00001941"/>
    </source>
</evidence>
<feature type="compositionally biased region" description="Polar residues" evidence="14">
    <location>
        <begin position="44"/>
        <end position="58"/>
    </location>
</feature>
<feature type="compositionally biased region" description="Low complexity" evidence="14">
    <location>
        <begin position="26"/>
        <end position="43"/>
    </location>
</feature>
<evidence type="ECO:0000256" key="8">
    <source>
        <dbReference type="ARBA" id="ARBA00012964"/>
    </source>
</evidence>
<feature type="region of interest" description="Disordered" evidence="14">
    <location>
        <begin position="755"/>
        <end position="815"/>
    </location>
</feature>
<dbReference type="InterPro" id="IPR039356">
    <property type="entry name" value="YfbR/HDDC2"/>
</dbReference>
<comment type="similarity">
    <text evidence="6">Belongs to the HDDC2 family.</text>
</comment>
<dbReference type="Proteomes" id="UP000245884">
    <property type="component" value="Unassembled WGS sequence"/>
</dbReference>
<accession>A0A316UKF6</accession>
<feature type="compositionally biased region" description="Low complexity" evidence="14">
    <location>
        <begin position="123"/>
        <end position="144"/>
    </location>
</feature>
<evidence type="ECO:0000256" key="1">
    <source>
        <dbReference type="ARBA" id="ARBA00001638"/>
    </source>
</evidence>
<dbReference type="SUPFAM" id="SSF109604">
    <property type="entry name" value="HD-domain/PDEase-like"/>
    <property type="match status" value="1"/>
</dbReference>
<evidence type="ECO:0000256" key="12">
    <source>
        <dbReference type="ARBA" id="ARBA00023285"/>
    </source>
</evidence>
<dbReference type="Pfam" id="PF13023">
    <property type="entry name" value="HD_3"/>
    <property type="match status" value="1"/>
</dbReference>
<comment type="subunit">
    <text evidence="7">Homodimer.</text>
</comment>
<feature type="region of interest" description="Disordered" evidence="14">
    <location>
        <begin position="26"/>
        <end position="67"/>
    </location>
</feature>
<feature type="compositionally biased region" description="Polar residues" evidence="14">
    <location>
        <begin position="210"/>
        <end position="223"/>
    </location>
</feature>
<keyword evidence="9" id="KW-0479">Metal-binding</keyword>
<dbReference type="FunFam" id="1.10.3210.10:FF:000011">
    <property type="entry name" value="HD domain-containing protein 2"/>
    <property type="match status" value="1"/>
</dbReference>
<dbReference type="EMBL" id="KZ819679">
    <property type="protein sequence ID" value="PWN24851.1"/>
    <property type="molecule type" value="Genomic_DNA"/>
</dbReference>
<dbReference type="GO" id="GO:0009159">
    <property type="term" value="P:deoxyribonucleoside monophosphate catabolic process"/>
    <property type="evidence" value="ECO:0007669"/>
    <property type="project" value="UniProtKB-ARBA"/>
</dbReference>
<dbReference type="PANTHER" id="PTHR11845:SF13">
    <property type="entry name" value="5'-DEOXYNUCLEOTIDASE HDDC2"/>
    <property type="match status" value="1"/>
</dbReference>
<keyword evidence="12" id="KW-0170">Cobalt</keyword>
<reference evidence="16 17" key="1">
    <citation type="journal article" date="2018" name="Mol. Biol. Evol.">
        <title>Broad Genomic Sampling Reveals a Smut Pathogenic Ancestry of the Fungal Clade Ustilaginomycotina.</title>
        <authorList>
            <person name="Kijpornyongpan T."/>
            <person name="Mondo S.J."/>
            <person name="Barry K."/>
            <person name="Sandor L."/>
            <person name="Lee J."/>
            <person name="Lipzen A."/>
            <person name="Pangilinan J."/>
            <person name="LaButti K."/>
            <person name="Hainaut M."/>
            <person name="Henrissat B."/>
            <person name="Grigoriev I.V."/>
            <person name="Spatafora J.W."/>
            <person name="Aime M.C."/>
        </authorList>
    </citation>
    <scope>NUCLEOTIDE SEQUENCE [LARGE SCALE GENOMIC DNA]</scope>
    <source>
        <strain evidence="16 17">MCA 5214</strain>
    </source>
</reference>
<feature type="compositionally biased region" description="Low complexity" evidence="14">
    <location>
        <begin position="1005"/>
        <end position="1020"/>
    </location>
</feature>
<evidence type="ECO:0000256" key="5">
    <source>
        <dbReference type="ARBA" id="ARBA00004074"/>
    </source>
</evidence>
<evidence type="ECO:0000313" key="17">
    <source>
        <dbReference type="Proteomes" id="UP000245884"/>
    </source>
</evidence>
<evidence type="ECO:0000256" key="11">
    <source>
        <dbReference type="ARBA" id="ARBA00022842"/>
    </source>
</evidence>
<feature type="domain" description="HD/PDEase" evidence="15">
    <location>
        <begin position="1106"/>
        <end position="1223"/>
    </location>
</feature>
<dbReference type="GO" id="GO:0005737">
    <property type="term" value="C:cytoplasm"/>
    <property type="evidence" value="ECO:0007669"/>
    <property type="project" value="TreeGrafter"/>
</dbReference>
<dbReference type="EC" id="3.1.3.89" evidence="8"/>
<dbReference type="InterPro" id="IPR003607">
    <property type="entry name" value="HD/PDEase_dom"/>
</dbReference>
<keyword evidence="13" id="KW-0175">Coiled coil</keyword>
<feature type="region of interest" description="Disordered" evidence="14">
    <location>
        <begin position="418"/>
        <end position="730"/>
    </location>
</feature>
<organism evidence="16 17">
    <name type="scientific">Jaminaea rosea</name>
    <dbReference type="NCBI Taxonomy" id="1569628"/>
    <lineage>
        <taxon>Eukaryota</taxon>
        <taxon>Fungi</taxon>
        <taxon>Dikarya</taxon>
        <taxon>Basidiomycota</taxon>
        <taxon>Ustilaginomycotina</taxon>
        <taxon>Exobasidiomycetes</taxon>
        <taxon>Microstromatales</taxon>
        <taxon>Microstromatales incertae sedis</taxon>
        <taxon>Jaminaea</taxon>
    </lineage>
</organism>
<feature type="compositionally biased region" description="Low complexity" evidence="14">
    <location>
        <begin position="428"/>
        <end position="437"/>
    </location>
</feature>
<evidence type="ECO:0000256" key="6">
    <source>
        <dbReference type="ARBA" id="ARBA00009999"/>
    </source>
</evidence>
<proteinExistence type="inferred from homology"/>
<evidence type="ECO:0000256" key="14">
    <source>
        <dbReference type="SAM" id="MobiDB-lite"/>
    </source>
</evidence>
<evidence type="ECO:0000256" key="9">
    <source>
        <dbReference type="ARBA" id="ARBA00022723"/>
    </source>
</evidence>
<protein>
    <recommendedName>
        <fullName evidence="8">5'-deoxynucleotidase</fullName>
        <ecNumber evidence="8">3.1.3.89</ecNumber>
    </recommendedName>
</protein>
<comment type="cofactor">
    <cofactor evidence="2">
        <name>Mn(2+)</name>
        <dbReference type="ChEBI" id="CHEBI:29035"/>
    </cofactor>
</comment>
<dbReference type="RefSeq" id="XP_025359463.1">
    <property type="nucleotide sequence ID" value="XM_025507149.1"/>
</dbReference>
<feature type="compositionally biased region" description="Basic and acidic residues" evidence="14">
    <location>
        <begin position="876"/>
        <end position="896"/>
    </location>
</feature>
<feature type="compositionally biased region" description="Basic and acidic residues" evidence="14">
    <location>
        <begin position="664"/>
        <end position="679"/>
    </location>
</feature>
<keyword evidence="11" id="KW-0460">Magnesium</keyword>
<dbReference type="InterPro" id="IPR006674">
    <property type="entry name" value="HD_domain"/>
</dbReference>
<evidence type="ECO:0000256" key="13">
    <source>
        <dbReference type="SAM" id="Coils"/>
    </source>
</evidence>
<feature type="coiled-coil region" evidence="13">
    <location>
        <begin position="284"/>
        <end position="311"/>
    </location>
</feature>
<dbReference type="GeneID" id="37028972"/>
<dbReference type="Gene3D" id="1.10.3210.10">
    <property type="entry name" value="Hypothetical protein af1432"/>
    <property type="match status" value="1"/>
</dbReference>
<comment type="function">
    <text evidence="5">Catalyzes the dephosphorylation of the nucleoside 5'-monophosphates deoxyadenosine monophosphate (dAMP), deoxycytidine monophosphate (dCMP), deoxyguanosine monophosphate (dGMP) and deoxythymidine monophosphate (dTMP).</text>
</comment>
<evidence type="ECO:0000256" key="2">
    <source>
        <dbReference type="ARBA" id="ARBA00001936"/>
    </source>
</evidence>
<feature type="region of interest" description="Disordered" evidence="14">
    <location>
        <begin position="997"/>
        <end position="1056"/>
    </location>
</feature>
<feature type="region of interest" description="Disordered" evidence="14">
    <location>
        <begin position="190"/>
        <end position="250"/>
    </location>
</feature>
<evidence type="ECO:0000256" key="7">
    <source>
        <dbReference type="ARBA" id="ARBA00011738"/>
    </source>
</evidence>
<dbReference type="PANTHER" id="PTHR11845">
    <property type="entry name" value="5'-DEOXYNUCLEOTIDASE HDDC2"/>
    <property type="match status" value="1"/>
</dbReference>
<evidence type="ECO:0000259" key="15">
    <source>
        <dbReference type="SMART" id="SM00471"/>
    </source>
</evidence>
<dbReference type="GO" id="GO:0002953">
    <property type="term" value="F:5'-deoxynucleotidase activity"/>
    <property type="evidence" value="ECO:0007669"/>
    <property type="project" value="UniProtKB-EC"/>
</dbReference>
<comment type="cofactor">
    <cofactor evidence="3">
        <name>Co(2+)</name>
        <dbReference type="ChEBI" id="CHEBI:48828"/>
    </cofactor>
</comment>
<feature type="compositionally biased region" description="Low complexity" evidence="14">
    <location>
        <begin position="197"/>
        <end position="209"/>
    </location>
</feature>
<feature type="compositionally biased region" description="Low complexity" evidence="14">
    <location>
        <begin position="516"/>
        <end position="532"/>
    </location>
</feature>
<feature type="compositionally biased region" description="Pro residues" evidence="14">
    <location>
        <begin position="1027"/>
        <end position="1037"/>
    </location>
</feature>
<dbReference type="SMART" id="SM00471">
    <property type="entry name" value="HDc"/>
    <property type="match status" value="1"/>
</dbReference>